<organism evidence="1 2">
    <name type="scientific">Pleurodeles waltl</name>
    <name type="common">Iberian ribbed newt</name>
    <dbReference type="NCBI Taxonomy" id="8319"/>
    <lineage>
        <taxon>Eukaryota</taxon>
        <taxon>Metazoa</taxon>
        <taxon>Chordata</taxon>
        <taxon>Craniata</taxon>
        <taxon>Vertebrata</taxon>
        <taxon>Euteleostomi</taxon>
        <taxon>Amphibia</taxon>
        <taxon>Batrachia</taxon>
        <taxon>Caudata</taxon>
        <taxon>Salamandroidea</taxon>
        <taxon>Salamandridae</taxon>
        <taxon>Pleurodelinae</taxon>
        <taxon>Pleurodeles</taxon>
    </lineage>
</organism>
<evidence type="ECO:0000313" key="2">
    <source>
        <dbReference type="Proteomes" id="UP001066276"/>
    </source>
</evidence>
<dbReference type="AlphaFoldDB" id="A0AAV7LNT8"/>
<dbReference type="Proteomes" id="UP001066276">
    <property type="component" value="Chromosome 11"/>
</dbReference>
<sequence>MRPELVRHGLRAGRGSELRLQVPVGGPRLQWRVCRPQPRPQTPQPSIPLAACRASAITGVQLRLPVRVSSSKMGDACPP</sequence>
<gene>
    <name evidence="1" type="ORF">NDU88_006331</name>
</gene>
<accession>A0AAV7LNT8</accession>
<name>A0AAV7LNT8_PLEWA</name>
<reference evidence="1" key="1">
    <citation type="journal article" date="2022" name="bioRxiv">
        <title>Sequencing and chromosome-scale assembly of the giantPleurodeles waltlgenome.</title>
        <authorList>
            <person name="Brown T."/>
            <person name="Elewa A."/>
            <person name="Iarovenko S."/>
            <person name="Subramanian E."/>
            <person name="Araus A.J."/>
            <person name="Petzold A."/>
            <person name="Susuki M."/>
            <person name="Suzuki K.-i.T."/>
            <person name="Hayashi T."/>
            <person name="Toyoda A."/>
            <person name="Oliveira C."/>
            <person name="Osipova E."/>
            <person name="Leigh N.D."/>
            <person name="Simon A."/>
            <person name="Yun M.H."/>
        </authorList>
    </citation>
    <scope>NUCLEOTIDE SEQUENCE</scope>
    <source>
        <strain evidence="1">20211129_DDA</strain>
        <tissue evidence="1">Liver</tissue>
    </source>
</reference>
<dbReference type="EMBL" id="JANPWB010000015">
    <property type="protein sequence ID" value="KAJ1093226.1"/>
    <property type="molecule type" value="Genomic_DNA"/>
</dbReference>
<protein>
    <submittedName>
        <fullName evidence="1">Uncharacterized protein</fullName>
    </submittedName>
</protein>
<keyword evidence="2" id="KW-1185">Reference proteome</keyword>
<evidence type="ECO:0000313" key="1">
    <source>
        <dbReference type="EMBL" id="KAJ1093226.1"/>
    </source>
</evidence>
<comment type="caution">
    <text evidence="1">The sequence shown here is derived from an EMBL/GenBank/DDBJ whole genome shotgun (WGS) entry which is preliminary data.</text>
</comment>
<proteinExistence type="predicted"/>